<reference evidence="2 3" key="1">
    <citation type="journal article" date="2016" name="Nat. Commun.">
        <title>Thousands of microbial genomes shed light on interconnected biogeochemical processes in an aquifer system.</title>
        <authorList>
            <person name="Anantharaman K."/>
            <person name="Brown C.T."/>
            <person name="Hug L.A."/>
            <person name="Sharon I."/>
            <person name="Castelle C.J."/>
            <person name="Probst A.J."/>
            <person name="Thomas B.C."/>
            <person name="Singh A."/>
            <person name="Wilkins M.J."/>
            <person name="Karaoz U."/>
            <person name="Brodie E.L."/>
            <person name="Williams K.H."/>
            <person name="Hubbard S.S."/>
            <person name="Banfield J.F."/>
        </authorList>
    </citation>
    <scope>NUCLEOTIDE SEQUENCE [LARGE SCALE GENOMIC DNA]</scope>
</reference>
<dbReference type="PANTHER" id="PTHR46623:SF6">
    <property type="entry name" value="ALPHA_BETA-HYDROLASES SUPERFAMILY PROTEIN"/>
    <property type="match status" value="1"/>
</dbReference>
<evidence type="ECO:0000259" key="1">
    <source>
        <dbReference type="Pfam" id="PF01738"/>
    </source>
</evidence>
<gene>
    <name evidence="2" type="ORF">A3A49_01460</name>
</gene>
<dbReference type="AlphaFoldDB" id="A0A1F5H3P1"/>
<evidence type="ECO:0000313" key="3">
    <source>
        <dbReference type="Proteomes" id="UP000176740"/>
    </source>
</evidence>
<organism evidence="2 3">
    <name type="scientific">Candidatus Curtissbacteria bacterium RIFCSPLOWO2_01_FULL_38_11b</name>
    <dbReference type="NCBI Taxonomy" id="1797725"/>
    <lineage>
        <taxon>Bacteria</taxon>
        <taxon>Candidatus Curtissiibacteriota</taxon>
    </lineage>
</organism>
<dbReference type="SUPFAM" id="SSF53474">
    <property type="entry name" value="alpha/beta-Hydrolases"/>
    <property type="match status" value="1"/>
</dbReference>
<feature type="domain" description="Dienelactone hydrolase" evidence="1">
    <location>
        <begin position="138"/>
        <end position="177"/>
    </location>
</feature>
<comment type="caution">
    <text evidence="2">The sequence shown here is derived from an EMBL/GenBank/DDBJ whole genome shotgun (WGS) entry which is preliminary data.</text>
</comment>
<dbReference type="InterPro" id="IPR051049">
    <property type="entry name" value="Dienelactone_hydrolase-like"/>
</dbReference>
<dbReference type="STRING" id="1797725.A3A49_01460"/>
<dbReference type="GO" id="GO:0016787">
    <property type="term" value="F:hydrolase activity"/>
    <property type="evidence" value="ECO:0007669"/>
    <property type="project" value="InterPro"/>
</dbReference>
<dbReference type="Pfam" id="PF01738">
    <property type="entry name" value="DLH"/>
    <property type="match status" value="1"/>
</dbReference>
<evidence type="ECO:0000313" key="2">
    <source>
        <dbReference type="EMBL" id="OGD98657.1"/>
    </source>
</evidence>
<dbReference type="InterPro" id="IPR029058">
    <property type="entry name" value="AB_hydrolase_fold"/>
</dbReference>
<sequence>MNYWKRALSINIKIILTLILLLLIFLISPVGRPAYKAFLLVSESVPNFPIKPLNLLTKNPRVEQIEFRLENKNVNAALYRPAVEGKHPAIIFTLGILFSRDNPNVVKFAQALARTGYVVLVPDLPDFLTGFVWTDSIDTLIASVEYLDGQEFVNKDKIGFTGFCVGGSAAIIASENEKIAKKLILLPLFPHIMILYLYRKLLF</sequence>
<accession>A0A1F5H3P1</accession>
<protein>
    <recommendedName>
        <fullName evidence="1">Dienelactone hydrolase domain-containing protein</fullName>
    </recommendedName>
</protein>
<dbReference type="EMBL" id="MFBO01000006">
    <property type="protein sequence ID" value="OGD98657.1"/>
    <property type="molecule type" value="Genomic_DNA"/>
</dbReference>
<proteinExistence type="predicted"/>
<dbReference type="InterPro" id="IPR002925">
    <property type="entry name" value="Dienelactn_hydro"/>
</dbReference>
<dbReference type="Gene3D" id="3.40.50.1820">
    <property type="entry name" value="alpha/beta hydrolase"/>
    <property type="match status" value="1"/>
</dbReference>
<dbReference type="Proteomes" id="UP000176740">
    <property type="component" value="Unassembled WGS sequence"/>
</dbReference>
<name>A0A1F5H3P1_9BACT</name>
<dbReference type="PANTHER" id="PTHR46623">
    <property type="entry name" value="CARBOXYMETHYLENEBUTENOLIDASE-RELATED"/>
    <property type="match status" value="1"/>
</dbReference>